<keyword evidence="4" id="KW-1185">Reference proteome</keyword>
<feature type="transmembrane region" description="Helical" evidence="1">
    <location>
        <begin position="148"/>
        <end position="169"/>
    </location>
</feature>
<dbReference type="Gene3D" id="3.40.50.880">
    <property type="match status" value="1"/>
</dbReference>
<dbReference type="AlphaFoldDB" id="A0A7W5AXR7"/>
<keyword evidence="1" id="KW-1133">Transmembrane helix</keyword>
<evidence type="ECO:0000313" key="3">
    <source>
        <dbReference type="EMBL" id="MBB3110221.1"/>
    </source>
</evidence>
<dbReference type="SUPFAM" id="SSF52317">
    <property type="entry name" value="Class I glutamine amidotransferase-like"/>
    <property type="match status" value="1"/>
</dbReference>
<evidence type="ECO:0000259" key="2">
    <source>
        <dbReference type="Pfam" id="PF01965"/>
    </source>
</evidence>
<dbReference type="Pfam" id="PF01965">
    <property type="entry name" value="DJ-1_PfpI"/>
    <property type="match status" value="1"/>
</dbReference>
<accession>A0A7W5AXR7</accession>
<dbReference type="PANTHER" id="PTHR43130:SF3">
    <property type="entry name" value="HTH-TYPE TRANSCRIPTIONAL REGULATOR RV1931C"/>
    <property type="match status" value="1"/>
</dbReference>
<dbReference type="EC" id="4.2.1.103" evidence="3"/>
<dbReference type="PANTHER" id="PTHR43130">
    <property type="entry name" value="ARAC-FAMILY TRANSCRIPTIONAL REGULATOR"/>
    <property type="match status" value="1"/>
</dbReference>
<dbReference type="EMBL" id="JACHXK010000004">
    <property type="protein sequence ID" value="MBB3110221.1"/>
    <property type="molecule type" value="Genomic_DNA"/>
</dbReference>
<organism evidence="3 4">
    <name type="scientific">Paenibacillus phyllosphaerae</name>
    <dbReference type="NCBI Taxonomy" id="274593"/>
    <lineage>
        <taxon>Bacteria</taxon>
        <taxon>Bacillati</taxon>
        <taxon>Bacillota</taxon>
        <taxon>Bacilli</taxon>
        <taxon>Bacillales</taxon>
        <taxon>Paenibacillaceae</taxon>
        <taxon>Paenibacillus</taxon>
    </lineage>
</organism>
<feature type="transmembrane region" description="Helical" evidence="1">
    <location>
        <begin position="98"/>
        <end position="115"/>
    </location>
</feature>
<protein>
    <submittedName>
        <fullName evidence="3">Cyclohexyl-isocyanide hydratase</fullName>
        <ecNumber evidence="3">4.2.1.103</ecNumber>
    </submittedName>
</protein>
<dbReference type="InterPro" id="IPR052158">
    <property type="entry name" value="INH-QAR"/>
</dbReference>
<keyword evidence="1" id="KW-0472">Membrane</keyword>
<evidence type="ECO:0000313" key="4">
    <source>
        <dbReference type="Proteomes" id="UP000570361"/>
    </source>
</evidence>
<name>A0A7W5AXR7_9BACL</name>
<dbReference type="InterPro" id="IPR002818">
    <property type="entry name" value="DJ-1/PfpI"/>
</dbReference>
<dbReference type="RefSeq" id="WP_183600042.1">
    <property type="nucleotide sequence ID" value="NZ_JACHXK010000004.1"/>
</dbReference>
<comment type="caution">
    <text evidence="3">The sequence shown here is derived from an EMBL/GenBank/DDBJ whole genome shotgun (WGS) entry which is preliminary data.</text>
</comment>
<keyword evidence="3" id="KW-0456">Lyase</keyword>
<evidence type="ECO:0000256" key="1">
    <source>
        <dbReference type="SAM" id="Phobius"/>
    </source>
</evidence>
<dbReference type="InterPro" id="IPR029062">
    <property type="entry name" value="Class_I_gatase-like"/>
</dbReference>
<dbReference type="CDD" id="cd03139">
    <property type="entry name" value="GATase1_PfpI_2"/>
    <property type="match status" value="1"/>
</dbReference>
<gene>
    <name evidence="3" type="ORF">FHS18_002288</name>
</gene>
<proteinExistence type="predicted"/>
<dbReference type="GO" id="GO:0050549">
    <property type="term" value="F:cyclohexyl-isocyanide hydratase activity"/>
    <property type="evidence" value="ECO:0007669"/>
    <property type="project" value="UniProtKB-EC"/>
</dbReference>
<feature type="domain" description="DJ-1/PfpI" evidence="2">
    <location>
        <begin position="1"/>
        <end position="164"/>
    </location>
</feature>
<reference evidence="3 4" key="1">
    <citation type="submission" date="2020-08" db="EMBL/GenBank/DDBJ databases">
        <title>Genomic Encyclopedia of Type Strains, Phase III (KMG-III): the genomes of soil and plant-associated and newly described type strains.</title>
        <authorList>
            <person name="Whitman W."/>
        </authorList>
    </citation>
    <scope>NUCLEOTIDE SEQUENCE [LARGE SCALE GENOMIC DNA]</scope>
    <source>
        <strain evidence="3 4">CECT 5862</strain>
    </source>
</reference>
<keyword evidence="1" id="KW-0812">Transmembrane</keyword>
<sequence>MKVALVLFDGVTFLDFAGFYDVITRLKYFEPTKDTTWDICGLQEEITDELGLKVKVNKVGPDLAEYDLVFVPGGMGTRALRFDEAFVRWLEGARQARYLVSVCTGALLLGAAGMLKEKRATTHPYAYDLLEPYCQQVLHSRIVHDGHVVTAGGVSTSIDLGLYVIGLFLDDKTVQSIRRQMDYPYVVQGLEIV</sequence>
<dbReference type="Proteomes" id="UP000570361">
    <property type="component" value="Unassembled WGS sequence"/>
</dbReference>